<dbReference type="STRING" id="158607.A0A2P5I5K8"/>
<sequence>MSGIGLQSSAKVNEPKKRTRQSKAKKKGRDSTKPIKDTVAATHTIPQASTHRSELGESSTRSIPDRGLGLSHDKNPESQPLSGRLQADRGQERDDLTSASFQRMERQSLRRRKVEALESLAHTAALFLAEFIDFKIGRQEPLASGSPPTAPERQSAGAAYAAAAASLFRPLSEEFDLGDHDSVGSVVDQPSSSPDGSDDEDIQAETINEEKEEMDMDVDNGESDQLPPKLLASFGNGEQAGANELGVKIEEHWL</sequence>
<dbReference type="AlphaFoldDB" id="A0A2P5I5K8"/>
<proteinExistence type="predicted"/>
<gene>
    <name evidence="2" type="ORF">DHEL01_v203784</name>
</gene>
<evidence type="ECO:0000313" key="3">
    <source>
        <dbReference type="Proteomes" id="UP000094444"/>
    </source>
</evidence>
<organism evidence="2 3">
    <name type="scientific">Diaporthe helianthi</name>
    <dbReference type="NCBI Taxonomy" id="158607"/>
    <lineage>
        <taxon>Eukaryota</taxon>
        <taxon>Fungi</taxon>
        <taxon>Dikarya</taxon>
        <taxon>Ascomycota</taxon>
        <taxon>Pezizomycotina</taxon>
        <taxon>Sordariomycetes</taxon>
        <taxon>Sordariomycetidae</taxon>
        <taxon>Diaporthales</taxon>
        <taxon>Diaporthaceae</taxon>
        <taxon>Diaporthe</taxon>
    </lineage>
</organism>
<dbReference type="EMBL" id="MAVT02000238">
    <property type="protein sequence ID" value="POS77809.1"/>
    <property type="molecule type" value="Genomic_DNA"/>
</dbReference>
<feature type="compositionally biased region" description="Acidic residues" evidence="1">
    <location>
        <begin position="210"/>
        <end position="222"/>
    </location>
</feature>
<protein>
    <submittedName>
        <fullName evidence="2">Uncharacterized protein</fullName>
    </submittedName>
</protein>
<comment type="caution">
    <text evidence="2">The sequence shown here is derived from an EMBL/GenBank/DDBJ whole genome shotgun (WGS) entry which is preliminary data.</text>
</comment>
<feature type="region of interest" description="Disordered" evidence="1">
    <location>
        <begin position="142"/>
        <end position="161"/>
    </location>
</feature>
<feature type="compositionally biased region" description="Low complexity" evidence="1">
    <location>
        <begin position="183"/>
        <end position="195"/>
    </location>
</feature>
<accession>A0A2P5I5K8</accession>
<keyword evidence="3" id="KW-1185">Reference proteome</keyword>
<dbReference type="OrthoDB" id="5241306at2759"/>
<feature type="compositionally biased region" description="Polar residues" evidence="1">
    <location>
        <begin position="44"/>
        <end position="62"/>
    </location>
</feature>
<evidence type="ECO:0000313" key="2">
    <source>
        <dbReference type="EMBL" id="POS77809.1"/>
    </source>
</evidence>
<feature type="compositionally biased region" description="Basic residues" evidence="1">
    <location>
        <begin position="17"/>
        <end position="28"/>
    </location>
</feature>
<reference evidence="2" key="1">
    <citation type="submission" date="2017-09" db="EMBL/GenBank/DDBJ databases">
        <title>Polyketide synthases of a Diaporthe helianthi virulent isolate.</title>
        <authorList>
            <person name="Baroncelli R."/>
        </authorList>
    </citation>
    <scope>NUCLEOTIDE SEQUENCE [LARGE SCALE GENOMIC DNA]</scope>
    <source>
        <strain evidence="2">7/96</strain>
    </source>
</reference>
<feature type="region of interest" description="Disordered" evidence="1">
    <location>
        <begin position="1"/>
        <end position="111"/>
    </location>
</feature>
<dbReference type="Proteomes" id="UP000094444">
    <property type="component" value="Unassembled WGS sequence"/>
</dbReference>
<name>A0A2P5I5K8_DIAHE</name>
<feature type="compositionally biased region" description="Basic and acidic residues" evidence="1">
    <location>
        <begin position="86"/>
        <end position="96"/>
    </location>
</feature>
<dbReference type="InParanoid" id="A0A2P5I5K8"/>
<evidence type="ECO:0000256" key="1">
    <source>
        <dbReference type="SAM" id="MobiDB-lite"/>
    </source>
</evidence>
<feature type="compositionally biased region" description="Polar residues" evidence="1">
    <location>
        <begin position="1"/>
        <end position="11"/>
    </location>
</feature>
<feature type="region of interest" description="Disordered" evidence="1">
    <location>
        <begin position="175"/>
        <end position="243"/>
    </location>
</feature>